<evidence type="ECO:0000256" key="1">
    <source>
        <dbReference type="SAM" id="SignalP"/>
    </source>
</evidence>
<dbReference type="PROSITE" id="PS51257">
    <property type="entry name" value="PROKAR_LIPOPROTEIN"/>
    <property type="match status" value="1"/>
</dbReference>
<protein>
    <recommendedName>
        <fullName evidence="4">Lipoprotein</fullName>
    </recommendedName>
</protein>
<dbReference type="Proteomes" id="UP001259347">
    <property type="component" value="Unassembled WGS sequence"/>
</dbReference>
<name>A0ABU1SEN7_9MICO</name>
<evidence type="ECO:0008006" key="4">
    <source>
        <dbReference type="Google" id="ProtNLM"/>
    </source>
</evidence>
<keyword evidence="1" id="KW-0732">Signal</keyword>
<feature type="signal peptide" evidence="1">
    <location>
        <begin position="1"/>
        <end position="26"/>
    </location>
</feature>
<keyword evidence="3" id="KW-1185">Reference proteome</keyword>
<accession>A0ABU1SEN7</accession>
<evidence type="ECO:0000313" key="2">
    <source>
        <dbReference type="EMBL" id="MDR6868056.1"/>
    </source>
</evidence>
<sequence>MNRRFTALAIAAVAVLGLTACGGTPAGSSTGAADKPAADTQSVADACTDVGKAIQEASAGFSSLDFSAAASDPTSTVESFNKMTTAINDAAAKVGNEEVRTAAAAVGTSFGKLGDALQKALVDKDTSVLTDVSSLQSEMETSTQAFAKVCSIK</sequence>
<organism evidence="2 3">
    <name type="scientific">Microbacterium resistens</name>
    <dbReference type="NCBI Taxonomy" id="156977"/>
    <lineage>
        <taxon>Bacteria</taxon>
        <taxon>Bacillati</taxon>
        <taxon>Actinomycetota</taxon>
        <taxon>Actinomycetes</taxon>
        <taxon>Micrococcales</taxon>
        <taxon>Microbacteriaceae</taxon>
        <taxon>Microbacterium</taxon>
    </lineage>
</organism>
<comment type="caution">
    <text evidence="2">The sequence shown here is derived from an EMBL/GenBank/DDBJ whole genome shotgun (WGS) entry which is preliminary data.</text>
</comment>
<dbReference type="EMBL" id="JAVDUM010000012">
    <property type="protein sequence ID" value="MDR6868056.1"/>
    <property type="molecule type" value="Genomic_DNA"/>
</dbReference>
<gene>
    <name evidence="2" type="ORF">J2Y69_002667</name>
</gene>
<dbReference type="RefSeq" id="WP_310021495.1">
    <property type="nucleotide sequence ID" value="NZ_JAVDUM010000012.1"/>
</dbReference>
<proteinExistence type="predicted"/>
<reference evidence="2 3" key="1">
    <citation type="submission" date="2023-07" db="EMBL/GenBank/DDBJ databases">
        <title>Sorghum-associated microbial communities from plants grown in Nebraska, USA.</title>
        <authorList>
            <person name="Schachtman D."/>
        </authorList>
    </citation>
    <scope>NUCLEOTIDE SEQUENCE [LARGE SCALE GENOMIC DNA]</scope>
    <source>
        <strain evidence="2 3">2980</strain>
    </source>
</reference>
<feature type="chain" id="PRO_5046785311" description="Lipoprotein" evidence="1">
    <location>
        <begin position="27"/>
        <end position="153"/>
    </location>
</feature>
<evidence type="ECO:0000313" key="3">
    <source>
        <dbReference type="Proteomes" id="UP001259347"/>
    </source>
</evidence>